<comment type="subcellular location">
    <subcellularLocation>
        <location evidence="1">Nucleus</location>
    </subcellularLocation>
</comment>
<dbReference type="PROSITE" id="PS51148">
    <property type="entry name" value="AXH"/>
    <property type="match status" value="1"/>
</dbReference>
<evidence type="ECO:0000256" key="3">
    <source>
        <dbReference type="ARBA" id="ARBA00023015"/>
    </source>
</evidence>
<feature type="compositionally biased region" description="Polar residues" evidence="7">
    <location>
        <begin position="381"/>
        <end position="390"/>
    </location>
</feature>
<name>A0A443QQ18_9ACAR</name>
<dbReference type="GO" id="GO:0003723">
    <property type="term" value="F:RNA binding"/>
    <property type="evidence" value="ECO:0007669"/>
    <property type="project" value="InterPro"/>
</dbReference>
<dbReference type="GO" id="GO:0006355">
    <property type="term" value="P:regulation of DNA-templated transcription"/>
    <property type="evidence" value="ECO:0007669"/>
    <property type="project" value="InterPro"/>
</dbReference>
<protein>
    <submittedName>
        <fullName evidence="9">Ataxin-1-like protein</fullName>
    </submittedName>
</protein>
<dbReference type="OrthoDB" id="10000452at2759"/>
<gene>
    <name evidence="9" type="ORF">B4U79_04053</name>
</gene>
<organism evidence="9 10">
    <name type="scientific">Dinothrombium tinctorium</name>
    <dbReference type="NCBI Taxonomy" id="1965070"/>
    <lineage>
        <taxon>Eukaryota</taxon>
        <taxon>Metazoa</taxon>
        <taxon>Ecdysozoa</taxon>
        <taxon>Arthropoda</taxon>
        <taxon>Chelicerata</taxon>
        <taxon>Arachnida</taxon>
        <taxon>Acari</taxon>
        <taxon>Acariformes</taxon>
        <taxon>Trombidiformes</taxon>
        <taxon>Prostigmata</taxon>
        <taxon>Anystina</taxon>
        <taxon>Parasitengona</taxon>
        <taxon>Trombidioidea</taxon>
        <taxon>Trombidiidae</taxon>
        <taxon>Dinothrombium</taxon>
    </lineage>
</organism>
<evidence type="ECO:0000256" key="2">
    <source>
        <dbReference type="ARBA" id="ARBA00022491"/>
    </source>
</evidence>
<dbReference type="AlphaFoldDB" id="A0A443QQ18"/>
<evidence type="ECO:0000256" key="1">
    <source>
        <dbReference type="ARBA" id="ARBA00004123"/>
    </source>
</evidence>
<accession>A0A443QQ18</accession>
<evidence type="ECO:0000313" key="9">
    <source>
        <dbReference type="EMBL" id="RWS05144.1"/>
    </source>
</evidence>
<dbReference type="GO" id="GO:0003677">
    <property type="term" value="F:DNA binding"/>
    <property type="evidence" value="ECO:0007669"/>
    <property type="project" value="UniProtKB-KW"/>
</dbReference>
<dbReference type="STRING" id="1965070.A0A443QQ18"/>
<evidence type="ECO:0000256" key="7">
    <source>
        <dbReference type="SAM" id="MobiDB-lite"/>
    </source>
</evidence>
<sequence>MAYEWDTNCSPKEIGSGHHGHGSYAGHPPMPPFQFPPLPNYLTLSLYQSQYCPSGYPSSPFPVPTPPASAPPTGPRTNFFGADAYHQALINATASFGSSNSNAMLVPQNLSLRSPTRHSPISPSSINSPISGRNATINAVFHCNSDVNQKETKASSSCSAAVTHQLNQVENAAKGREGTLKHRILRPPNIQLNSKADVKIDAAPMSAPPCPVDVSDKVFKRSHSSSDGSNTSESTLTSQLQYPECFRKGSYISLTDGTVKHIEDMSTQDFINCAELTPHLKIDSSVVVEIEEKIKDYSVLITFCVGKRKQKFTVEAPVEHPFYVYHQGWASCSPEKTLLRYGLICKELKIDDVCISLTNNSSYSQKATSLLAKTSSDTQSAIVSDNSNGMENKRGSKLIASSSSKNIESVSLMYKKRRHSAPDMSECDSPPILVDSSKTDQSS</sequence>
<evidence type="ECO:0000256" key="4">
    <source>
        <dbReference type="ARBA" id="ARBA00023125"/>
    </source>
</evidence>
<feature type="domain" description="AXH" evidence="8">
    <location>
        <begin position="234"/>
        <end position="365"/>
    </location>
</feature>
<keyword evidence="10" id="KW-1185">Reference proteome</keyword>
<dbReference type="Gene3D" id="2.170.16.10">
    <property type="entry name" value="Hedgehog/Intein (Hint) domain"/>
    <property type="match status" value="1"/>
</dbReference>
<feature type="compositionally biased region" description="Polar residues" evidence="7">
    <location>
        <begin position="399"/>
        <end position="409"/>
    </location>
</feature>
<dbReference type="PANTHER" id="PTHR13392">
    <property type="entry name" value="ATAXIN 1"/>
    <property type="match status" value="1"/>
</dbReference>
<evidence type="ECO:0000259" key="8">
    <source>
        <dbReference type="PROSITE" id="PS51148"/>
    </source>
</evidence>
<keyword evidence="5" id="KW-0804">Transcription</keyword>
<reference evidence="9 10" key="1">
    <citation type="journal article" date="2018" name="Gigascience">
        <title>Genomes of trombidid mites reveal novel predicted allergens and laterally-transferred genes associated with secondary metabolism.</title>
        <authorList>
            <person name="Dong X."/>
            <person name="Chaisiri K."/>
            <person name="Xia D."/>
            <person name="Armstrong S.D."/>
            <person name="Fang Y."/>
            <person name="Donnelly M.J."/>
            <person name="Kadowaki T."/>
            <person name="McGarry J.W."/>
            <person name="Darby A.C."/>
            <person name="Makepeace B.L."/>
        </authorList>
    </citation>
    <scope>NUCLEOTIDE SEQUENCE [LARGE SCALE GENOMIC DNA]</scope>
    <source>
        <strain evidence="9">UoL-WK</strain>
    </source>
</reference>
<dbReference type="GO" id="GO:0005634">
    <property type="term" value="C:nucleus"/>
    <property type="evidence" value="ECO:0007669"/>
    <property type="project" value="UniProtKB-SubCell"/>
</dbReference>
<keyword evidence="6" id="KW-0539">Nucleus</keyword>
<keyword evidence="2" id="KW-0678">Repressor</keyword>
<dbReference type="SUPFAM" id="SSF102031">
    <property type="entry name" value="AXH domain"/>
    <property type="match status" value="1"/>
</dbReference>
<dbReference type="InterPro" id="IPR003652">
    <property type="entry name" value="Ataxin_AXH_dom"/>
</dbReference>
<dbReference type="SMART" id="SM00536">
    <property type="entry name" value="AXH"/>
    <property type="match status" value="1"/>
</dbReference>
<keyword evidence="3" id="KW-0805">Transcription regulation</keyword>
<evidence type="ECO:0000313" key="10">
    <source>
        <dbReference type="Proteomes" id="UP000285301"/>
    </source>
</evidence>
<evidence type="ECO:0000256" key="5">
    <source>
        <dbReference type="ARBA" id="ARBA00023163"/>
    </source>
</evidence>
<dbReference type="Pfam" id="PF08517">
    <property type="entry name" value="AXH"/>
    <property type="match status" value="1"/>
</dbReference>
<dbReference type="InterPro" id="IPR036096">
    <property type="entry name" value="Ataxin_AXH_dom_sf"/>
</dbReference>
<dbReference type="PANTHER" id="PTHR13392:SF13">
    <property type="entry name" value="AXH DOMAIN-CONTAINING PROTEIN"/>
    <property type="match status" value="1"/>
</dbReference>
<proteinExistence type="predicted"/>
<keyword evidence="4" id="KW-0238">DNA-binding</keyword>
<dbReference type="InterPro" id="IPR043404">
    <property type="entry name" value="ATAXIN1-like"/>
</dbReference>
<dbReference type="EMBL" id="NCKU01004997">
    <property type="protein sequence ID" value="RWS05144.1"/>
    <property type="molecule type" value="Genomic_DNA"/>
</dbReference>
<dbReference type="Proteomes" id="UP000285301">
    <property type="component" value="Unassembled WGS sequence"/>
</dbReference>
<comment type="caution">
    <text evidence="9">The sequence shown here is derived from an EMBL/GenBank/DDBJ whole genome shotgun (WGS) entry which is preliminary data.</text>
</comment>
<evidence type="ECO:0000256" key="6">
    <source>
        <dbReference type="ARBA" id="ARBA00023242"/>
    </source>
</evidence>
<feature type="region of interest" description="Disordered" evidence="7">
    <location>
        <begin position="381"/>
        <end position="443"/>
    </location>
</feature>